<gene>
    <name evidence="9" type="ORF">ACHAWU_003931</name>
</gene>
<dbReference type="GO" id="GO:0005524">
    <property type="term" value="F:ATP binding"/>
    <property type="evidence" value="ECO:0007669"/>
    <property type="project" value="UniProtKB-UniRule"/>
</dbReference>
<dbReference type="Pfam" id="PF13193">
    <property type="entry name" value="AMP-binding_C"/>
    <property type="match status" value="1"/>
</dbReference>
<dbReference type="PANTHER" id="PTHR24095:SF14">
    <property type="entry name" value="ACETYL-COENZYME A SYNTHETASE 1"/>
    <property type="match status" value="1"/>
</dbReference>
<keyword evidence="10" id="KW-1185">Reference proteome</keyword>
<dbReference type="Pfam" id="PF00501">
    <property type="entry name" value="AMP-binding"/>
    <property type="match status" value="1"/>
</dbReference>
<evidence type="ECO:0000259" key="6">
    <source>
        <dbReference type="Pfam" id="PF00501"/>
    </source>
</evidence>
<dbReference type="FunFam" id="3.40.50.12780:FF:000001">
    <property type="entry name" value="Acetyl-coenzyme A synthetase"/>
    <property type="match status" value="1"/>
</dbReference>
<evidence type="ECO:0000256" key="3">
    <source>
        <dbReference type="ARBA" id="ARBA00022741"/>
    </source>
</evidence>
<dbReference type="AlphaFoldDB" id="A0ABD3MJA4"/>
<evidence type="ECO:0000256" key="2">
    <source>
        <dbReference type="ARBA" id="ARBA00022598"/>
    </source>
</evidence>
<dbReference type="PANTHER" id="PTHR24095">
    <property type="entry name" value="ACETYL-COENZYME A SYNTHETASE"/>
    <property type="match status" value="1"/>
</dbReference>
<dbReference type="Gene3D" id="3.40.50.12780">
    <property type="entry name" value="N-terminal domain of ligase-like"/>
    <property type="match status" value="1"/>
</dbReference>
<dbReference type="FunFam" id="3.30.300.30:FF:000004">
    <property type="entry name" value="Acetyl-coenzyme A synthetase"/>
    <property type="match status" value="1"/>
</dbReference>
<evidence type="ECO:0000259" key="7">
    <source>
        <dbReference type="Pfam" id="PF13193"/>
    </source>
</evidence>
<sequence length="748" mass="81598">MVKFSCSAASSSLLILQVSNYGIDAFVSIASTLGRVARPDITLRVATDPTATAGAAIAGKSGGDDVPDHMPDLEDIAPLYDAKSENTALKRYKSDYVFSLSKNKQYWNKRATDLITWDNYPFDESSCDGIMTGGFEYGDVAWFPGAKLNVCSNAIDRHVQNGKANDIAMIWEGDEPDQVLKFTYADMLRKVSEIANALKSQGVRKGDVVTIYMPMIPQLPMTMLACMRLGAVHSVVFAGFSSEALSSRIAASKSSVVVTADVGMRGGKTIPLKKIVDDAIGKHACKDIVKKVLVYERERSIVPDGNIATDGNAKCSGNTPQINWFPDRDVNMNDILPKQRPYCPPESMDAEDASFILYTSGSTGQPKGLVHTTGGYALYAAHTIQTTFDLQPNDIFACVADCGWITGHTYVVYGPLLSGGTTVIFESTPMYPDAGRYWDMVQRHKITLFYTAPTAVRSLIRFGDDIPKKYDLSSLRILGSVGEPINPAAWSWYYHAVGEGKCTIVDTYWQTETGGHIITNIPGVTPMKPGSCTLPLYGIDCIVLDPMTGKIIEGNDVEGVLAIRRPWPGMARTCLDDHERYLATYFRPYKGYYFTGDAVRRDKDGYYFITGRVDDVLNVSGHRIGTAEVESALVKHPSVAQAAVVGRPHVIKGEAIVAFATLTESNTEEDDELVKELRTLVRGEIGPFAAPDIICITPLLPMTRSGKIMRRVLRKISAGEADQLGDVSTLADPSVVDTLIALVGRYDA</sequence>
<proteinExistence type="inferred from homology"/>
<keyword evidence="4 5" id="KW-0067">ATP-binding</keyword>
<dbReference type="NCBIfam" id="NF001208">
    <property type="entry name" value="PRK00174.1"/>
    <property type="match status" value="1"/>
</dbReference>
<dbReference type="InterPro" id="IPR042099">
    <property type="entry name" value="ANL_N_sf"/>
</dbReference>
<evidence type="ECO:0000259" key="8">
    <source>
        <dbReference type="Pfam" id="PF16177"/>
    </source>
</evidence>
<evidence type="ECO:0000313" key="10">
    <source>
        <dbReference type="Proteomes" id="UP001530293"/>
    </source>
</evidence>
<organism evidence="9 10">
    <name type="scientific">Discostella pseudostelligera</name>
    <dbReference type="NCBI Taxonomy" id="259834"/>
    <lineage>
        <taxon>Eukaryota</taxon>
        <taxon>Sar</taxon>
        <taxon>Stramenopiles</taxon>
        <taxon>Ochrophyta</taxon>
        <taxon>Bacillariophyta</taxon>
        <taxon>Coscinodiscophyceae</taxon>
        <taxon>Thalassiosirophycidae</taxon>
        <taxon>Stephanodiscales</taxon>
        <taxon>Stephanodiscaceae</taxon>
        <taxon>Discostella</taxon>
    </lineage>
</organism>
<dbReference type="EC" id="6.2.1.1" evidence="5"/>
<dbReference type="Pfam" id="PF16177">
    <property type="entry name" value="ACAS_N"/>
    <property type="match status" value="1"/>
</dbReference>
<dbReference type="InterPro" id="IPR011904">
    <property type="entry name" value="Ac_CoA_lig"/>
</dbReference>
<accession>A0ABD3MJA4</accession>
<evidence type="ECO:0000313" key="9">
    <source>
        <dbReference type="EMBL" id="KAL3764119.1"/>
    </source>
</evidence>
<dbReference type="Gene3D" id="3.30.300.30">
    <property type="match status" value="1"/>
</dbReference>
<feature type="domain" description="AMP-dependent synthetase/ligase" evidence="6">
    <location>
        <begin position="161"/>
        <end position="567"/>
    </location>
</feature>
<dbReference type="InterPro" id="IPR032387">
    <property type="entry name" value="ACAS_N"/>
</dbReference>
<comment type="catalytic activity">
    <reaction evidence="5">
        <text>acetate + ATP + CoA = acetyl-CoA + AMP + diphosphate</text>
        <dbReference type="Rhea" id="RHEA:23176"/>
        <dbReference type="ChEBI" id="CHEBI:30089"/>
        <dbReference type="ChEBI" id="CHEBI:30616"/>
        <dbReference type="ChEBI" id="CHEBI:33019"/>
        <dbReference type="ChEBI" id="CHEBI:57287"/>
        <dbReference type="ChEBI" id="CHEBI:57288"/>
        <dbReference type="ChEBI" id="CHEBI:456215"/>
        <dbReference type="EC" id="6.2.1.1"/>
    </reaction>
</comment>
<dbReference type="EMBL" id="JALLBG020000108">
    <property type="protein sequence ID" value="KAL3764119.1"/>
    <property type="molecule type" value="Genomic_DNA"/>
</dbReference>
<comment type="caution">
    <text evidence="9">The sequence shown here is derived from an EMBL/GenBank/DDBJ whole genome shotgun (WGS) entry which is preliminary data.</text>
</comment>
<evidence type="ECO:0000256" key="4">
    <source>
        <dbReference type="ARBA" id="ARBA00022840"/>
    </source>
</evidence>
<feature type="domain" description="Acetyl-coenzyme A synthetase N-terminal" evidence="8">
    <location>
        <begin position="92"/>
        <end position="154"/>
    </location>
</feature>
<dbReference type="InterPro" id="IPR045851">
    <property type="entry name" value="AMP-bd_C_sf"/>
</dbReference>
<reference evidence="9 10" key="1">
    <citation type="submission" date="2024-10" db="EMBL/GenBank/DDBJ databases">
        <title>Updated reference genomes for cyclostephanoid diatoms.</title>
        <authorList>
            <person name="Roberts W.R."/>
            <person name="Alverson A.J."/>
        </authorList>
    </citation>
    <scope>NUCLEOTIDE SEQUENCE [LARGE SCALE GENOMIC DNA]</scope>
    <source>
        <strain evidence="9 10">AJA232-27</strain>
    </source>
</reference>
<dbReference type="InterPro" id="IPR020845">
    <property type="entry name" value="AMP-binding_CS"/>
</dbReference>
<dbReference type="NCBIfam" id="TIGR02188">
    <property type="entry name" value="Ac_CoA_lig_AcsA"/>
    <property type="match status" value="1"/>
</dbReference>
<dbReference type="GO" id="GO:0003987">
    <property type="term" value="F:acetate-CoA ligase activity"/>
    <property type="evidence" value="ECO:0007669"/>
    <property type="project" value="UniProtKB-UniRule"/>
</dbReference>
<keyword evidence="2 5" id="KW-0436">Ligase</keyword>
<dbReference type="PROSITE" id="PS00455">
    <property type="entry name" value="AMP_BINDING"/>
    <property type="match status" value="1"/>
</dbReference>
<dbReference type="SUPFAM" id="SSF56801">
    <property type="entry name" value="Acetyl-CoA synthetase-like"/>
    <property type="match status" value="1"/>
</dbReference>
<evidence type="ECO:0000256" key="5">
    <source>
        <dbReference type="RuleBase" id="RU361147"/>
    </source>
</evidence>
<protein>
    <recommendedName>
        <fullName evidence="5">Acetyl-coenzyme A synthetase</fullName>
        <ecNumber evidence="5">6.2.1.1</ecNumber>
    </recommendedName>
</protein>
<dbReference type="InterPro" id="IPR000873">
    <property type="entry name" value="AMP-dep_synth/lig_dom"/>
</dbReference>
<keyword evidence="3 5" id="KW-0547">Nucleotide-binding</keyword>
<comment type="similarity">
    <text evidence="1 5">Belongs to the ATP-dependent AMP-binding enzyme family.</text>
</comment>
<dbReference type="InterPro" id="IPR025110">
    <property type="entry name" value="AMP-bd_C"/>
</dbReference>
<dbReference type="CDD" id="cd05966">
    <property type="entry name" value="ACS"/>
    <property type="match status" value="1"/>
</dbReference>
<dbReference type="Proteomes" id="UP001530293">
    <property type="component" value="Unassembled WGS sequence"/>
</dbReference>
<name>A0ABD3MJA4_9STRA</name>
<feature type="domain" description="AMP-binding enzyme C-terminal" evidence="7">
    <location>
        <begin position="628"/>
        <end position="707"/>
    </location>
</feature>
<evidence type="ECO:0000256" key="1">
    <source>
        <dbReference type="ARBA" id="ARBA00006432"/>
    </source>
</evidence>